<comment type="caution">
    <text evidence="3">The sequence shown here is derived from an EMBL/GenBank/DDBJ whole genome shotgun (WGS) entry which is preliminary data.</text>
</comment>
<accession>A0A511VBU2</accession>
<protein>
    <recommendedName>
        <fullName evidence="5">DUF1835 domain-containing protein</fullName>
    </recommendedName>
</protein>
<evidence type="ECO:0000313" key="4">
    <source>
        <dbReference type="Proteomes" id="UP000321157"/>
    </source>
</evidence>
<gene>
    <name evidence="3" type="ORF">ADA01nite_32810</name>
</gene>
<dbReference type="Proteomes" id="UP000321157">
    <property type="component" value="Unassembled WGS sequence"/>
</dbReference>
<dbReference type="EMBL" id="BJXX01000152">
    <property type="protein sequence ID" value="GEN35821.1"/>
    <property type="molecule type" value="Genomic_DNA"/>
</dbReference>
<dbReference type="Pfam" id="PF12395">
    <property type="entry name" value="DUF3658"/>
    <property type="match status" value="1"/>
</dbReference>
<organism evidence="3 4">
    <name type="scientific">Aneurinibacillus danicus</name>
    <dbReference type="NCBI Taxonomy" id="267746"/>
    <lineage>
        <taxon>Bacteria</taxon>
        <taxon>Bacillati</taxon>
        <taxon>Bacillota</taxon>
        <taxon>Bacilli</taxon>
        <taxon>Bacillales</taxon>
        <taxon>Paenibacillaceae</taxon>
        <taxon>Aneurinibacillus group</taxon>
        <taxon>Aneurinibacillus</taxon>
    </lineage>
</organism>
<sequence length="345" mass="40110">MIENLREMIDGLTEKEAKTLLYHIFLRVNLVEETQYSQEQFFTDVSEIYKRILNYKANQMHNEENGLHKKVHIIFGDSASGCLRAALKGLGVNQEEKVITFSSLFSIGPVWQLHTEEGRKERKEWFTKHFRYSEEDATHYIQCFQNALGEISSIPSDVPITIWTGENAHEQTGLRFVLYLLNEKANDITVINATKAHAAYFNQAELTYTVLHTGEIVPEKLQAIYEKSRLNQLLSLQDRKRLAEEWLRLADTNEVLRIWKNGYVQSITEEWFDPHVIQAAQELHSKQKKKDFVKAARVIGEALGSLEQYVGDEFLEYRLRMLIGQNVFEAVGSLEAMRYYSVRLR</sequence>
<evidence type="ECO:0008006" key="5">
    <source>
        <dbReference type="Google" id="ProtNLM"/>
    </source>
</evidence>
<dbReference type="RefSeq" id="WP_146811333.1">
    <property type="nucleotide sequence ID" value="NZ_BJXX01000152.1"/>
</dbReference>
<dbReference type="Pfam" id="PF08874">
    <property type="entry name" value="DUF1835"/>
    <property type="match status" value="1"/>
</dbReference>
<evidence type="ECO:0000259" key="1">
    <source>
        <dbReference type="Pfam" id="PF08874"/>
    </source>
</evidence>
<evidence type="ECO:0000259" key="2">
    <source>
        <dbReference type="Pfam" id="PF12395"/>
    </source>
</evidence>
<keyword evidence="4" id="KW-1185">Reference proteome</keyword>
<dbReference type="AlphaFoldDB" id="A0A511VBU2"/>
<feature type="domain" description="DUF1835" evidence="1">
    <location>
        <begin position="71"/>
        <end position="192"/>
    </location>
</feature>
<evidence type="ECO:0000313" key="3">
    <source>
        <dbReference type="EMBL" id="GEN35821.1"/>
    </source>
</evidence>
<name>A0A511VBU2_9BACL</name>
<reference evidence="3 4" key="1">
    <citation type="submission" date="2019-07" db="EMBL/GenBank/DDBJ databases">
        <title>Whole genome shotgun sequence of Aneurinibacillus danicus NBRC 102444.</title>
        <authorList>
            <person name="Hosoyama A."/>
            <person name="Uohara A."/>
            <person name="Ohji S."/>
            <person name="Ichikawa N."/>
        </authorList>
    </citation>
    <scope>NUCLEOTIDE SEQUENCE [LARGE SCALE GENOMIC DNA]</scope>
    <source>
        <strain evidence="3 4">NBRC 102444</strain>
    </source>
</reference>
<dbReference type="OrthoDB" id="343110at2"/>
<dbReference type="InterPro" id="IPR014973">
    <property type="entry name" value="DUF1835"/>
</dbReference>
<proteinExistence type="predicted"/>
<dbReference type="InterPro" id="IPR022123">
    <property type="entry name" value="DUF3658"/>
</dbReference>
<feature type="domain" description="DUF3658" evidence="2">
    <location>
        <begin position="230"/>
        <end position="340"/>
    </location>
</feature>